<evidence type="ECO:0000313" key="8">
    <source>
        <dbReference type="Proteomes" id="UP000706891"/>
    </source>
</evidence>
<sequence>MFAIAFDMSISSLRKYYGEPYNNAYFEINKMLRTCGFYNAQGSVYLTESDNMANLFKAIQLLKSVDWFKKSVRDIRGFKVEDWSDFTDIVKD</sequence>
<dbReference type="EC" id="3.1.-.-" evidence="6"/>
<dbReference type="GO" id="GO:0004518">
    <property type="term" value="F:nuclease activity"/>
    <property type="evidence" value="ECO:0007669"/>
    <property type="project" value="UniProtKB-UniRule"/>
</dbReference>
<keyword evidence="5" id="KW-0843">Virulence</keyword>
<dbReference type="InterPro" id="IPR019199">
    <property type="entry name" value="Virulence_VapD/CRISPR_Cas2"/>
</dbReference>
<dbReference type="Pfam" id="PF09827">
    <property type="entry name" value="CRISPR_Cas2"/>
    <property type="match status" value="1"/>
</dbReference>
<accession>A0A938WTP8</accession>
<dbReference type="GO" id="GO:0003723">
    <property type="term" value="F:RNA binding"/>
    <property type="evidence" value="ECO:0007669"/>
    <property type="project" value="InterPro"/>
</dbReference>
<dbReference type="AlphaFoldDB" id="A0A938WTP8"/>
<keyword evidence="8" id="KW-1185">Reference proteome</keyword>
<organism evidence="7 8">
    <name type="scientific">Marseilla massiliensis</name>
    <dbReference type="NCBI Taxonomy" id="1841864"/>
    <lineage>
        <taxon>Bacteria</taxon>
        <taxon>Pseudomonadati</taxon>
        <taxon>Bacteroidota</taxon>
        <taxon>Bacteroidia</taxon>
        <taxon>Bacteroidales</taxon>
        <taxon>Prevotellaceae</taxon>
        <taxon>Marseilla</taxon>
    </lineage>
</organism>
<comment type="similarity">
    <text evidence="1 6">Belongs to the VapD ribonuclease family.</text>
</comment>
<evidence type="ECO:0000256" key="1">
    <source>
        <dbReference type="ARBA" id="ARBA00009653"/>
    </source>
</evidence>
<proteinExistence type="inferred from homology"/>
<dbReference type="Gene3D" id="3.30.70.240">
    <property type="match status" value="1"/>
</dbReference>
<evidence type="ECO:0000313" key="7">
    <source>
        <dbReference type="EMBL" id="MBM6673521.1"/>
    </source>
</evidence>
<comment type="function">
    <text evidence="6">Cleaves ssRNA, mostly between U:A.</text>
</comment>
<evidence type="ECO:0000256" key="3">
    <source>
        <dbReference type="ARBA" id="ARBA00022722"/>
    </source>
</evidence>
<comment type="caution">
    <text evidence="7">The sequence shown here is derived from an EMBL/GenBank/DDBJ whole genome shotgun (WGS) entry which is preliminary data.</text>
</comment>
<reference evidence="7" key="2">
    <citation type="journal article" date="2021" name="Sci. Rep.">
        <title>The distribution of antibiotic resistance genes in chicken gut microbiota commensals.</title>
        <authorList>
            <person name="Juricova H."/>
            <person name="Matiasovicova J."/>
            <person name="Kubasova T."/>
            <person name="Cejkova D."/>
            <person name="Rychlik I."/>
        </authorList>
    </citation>
    <scope>NUCLEOTIDE SEQUENCE</scope>
    <source>
        <strain evidence="7">An824</strain>
    </source>
</reference>
<dbReference type="InterPro" id="IPR016368">
    <property type="entry name" value="VapD"/>
</dbReference>
<evidence type="ECO:0000256" key="2">
    <source>
        <dbReference type="ARBA" id="ARBA00011738"/>
    </source>
</evidence>
<keyword evidence="4 6" id="KW-0378">Hydrolase</keyword>
<dbReference type="EMBL" id="JACJJG010000025">
    <property type="protein sequence ID" value="MBM6673521.1"/>
    <property type="molecule type" value="Genomic_DNA"/>
</dbReference>
<gene>
    <name evidence="7" type="ORF">H6A34_06495</name>
</gene>
<evidence type="ECO:0000256" key="6">
    <source>
        <dbReference type="PIRNR" id="PIRNR002882"/>
    </source>
</evidence>
<name>A0A938WTP8_9BACT</name>
<dbReference type="GO" id="GO:0016787">
    <property type="term" value="F:hydrolase activity"/>
    <property type="evidence" value="ECO:0007669"/>
    <property type="project" value="UniProtKB-KW"/>
</dbReference>
<dbReference type="Proteomes" id="UP000706891">
    <property type="component" value="Unassembled WGS sequence"/>
</dbReference>
<reference evidence="7" key="1">
    <citation type="submission" date="2020-08" db="EMBL/GenBank/DDBJ databases">
        <authorList>
            <person name="Cejkova D."/>
            <person name="Kubasova T."/>
            <person name="Jahodarova E."/>
            <person name="Rychlik I."/>
        </authorList>
    </citation>
    <scope>NUCLEOTIDE SEQUENCE</scope>
    <source>
        <strain evidence="7">An824</strain>
    </source>
</reference>
<dbReference type="PIRSF" id="PIRSF002882">
    <property type="entry name" value="VapD"/>
    <property type="match status" value="1"/>
</dbReference>
<dbReference type="RefSeq" id="WP_021948040.1">
    <property type="nucleotide sequence ID" value="NZ_JACJJG010000025.1"/>
</dbReference>
<evidence type="ECO:0000256" key="5">
    <source>
        <dbReference type="ARBA" id="ARBA00023026"/>
    </source>
</evidence>
<keyword evidence="3 6" id="KW-0540">Nuclease</keyword>
<evidence type="ECO:0000256" key="4">
    <source>
        <dbReference type="ARBA" id="ARBA00022801"/>
    </source>
</evidence>
<protein>
    <recommendedName>
        <fullName evidence="6">Endoribonuclease VapD</fullName>
        <ecNumber evidence="6">3.1.-.-</ecNumber>
    </recommendedName>
</protein>
<comment type="subunit">
    <text evidence="2 6">Homodimer.</text>
</comment>